<dbReference type="Proteomes" id="UP001057402">
    <property type="component" value="Chromosome 11"/>
</dbReference>
<dbReference type="EMBL" id="CM042890">
    <property type="protein sequence ID" value="KAI4310675.1"/>
    <property type="molecule type" value="Genomic_DNA"/>
</dbReference>
<evidence type="ECO:0000313" key="2">
    <source>
        <dbReference type="Proteomes" id="UP001057402"/>
    </source>
</evidence>
<gene>
    <name evidence="1" type="ORF">MLD38_035634</name>
</gene>
<sequence>MPFGLTNALAVFMGLINQVFRPYLDHFVVVFIDDILVYSKSREEHREHLAIVLQTLRENKLYAKLSKCEFWLENVAFLGHVISAAGVEVDPSKIEAIKGWPRHTNVTEVQSFLGQARYYRRFVEGFSKIVAPMTKLLRKDVRFEWTKSCEVSFEELKARLTSAPILIMPNRPSGFVVYCDASAQGLGGVLM</sequence>
<keyword evidence="2" id="KW-1185">Reference proteome</keyword>
<accession>A0ACB9LGS8</accession>
<name>A0ACB9LGS8_9MYRT</name>
<proteinExistence type="predicted"/>
<evidence type="ECO:0000313" key="1">
    <source>
        <dbReference type="EMBL" id="KAI4310675.1"/>
    </source>
</evidence>
<organism evidence="1 2">
    <name type="scientific">Melastoma candidum</name>
    <dbReference type="NCBI Taxonomy" id="119954"/>
    <lineage>
        <taxon>Eukaryota</taxon>
        <taxon>Viridiplantae</taxon>
        <taxon>Streptophyta</taxon>
        <taxon>Embryophyta</taxon>
        <taxon>Tracheophyta</taxon>
        <taxon>Spermatophyta</taxon>
        <taxon>Magnoliopsida</taxon>
        <taxon>eudicotyledons</taxon>
        <taxon>Gunneridae</taxon>
        <taxon>Pentapetalae</taxon>
        <taxon>rosids</taxon>
        <taxon>malvids</taxon>
        <taxon>Myrtales</taxon>
        <taxon>Melastomataceae</taxon>
        <taxon>Melastomatoideae</taxon>
        <taxon>Melastomateae</taxon>
        <taxon>Melastoma</taxon>
    </lineage>
</organism>
<protein>
    <submittedName>
        <fullName evidence="1">Uncharacterized protein</fullName>
    </submittedName>
</protein>
<reference evidence="2" key="1">
    <citation type="journal article" date="2023" name="Front. Plant Sci.">
        <title>Chromosomal-level genome assembly of Melastoma candidum provides insights into trichome evolution.</title>
        <authorList>
            <person name="Zhong Y."/>
            <person name="Wu W."/>
            <person name="Sun C."/>
            <person name="Zou P."/>
            <person name="Liu Y."/>
            <person name="Dai S."/>
            <person name="Zhou R."/>
        </authorList>
    </citation>
    <scope>NUCLEOTIDE SEQUENCE [LARGE SCALE GENOMIC DNA]</scope>
</reference>
<comment type="caution">
    <text evidence="1">The sequence shown here is derived from an EMBL/GenBank/DDBJ whole genome shotgun (WGS) entry which is preliminary data.</text>
</comment>